<dbReference type="SUPFAM" id="SSF48452">
    <property type="entry name" value="TPR-like"/>
    <property type="match status" value="1"/>
</dbReference>
<proteinExistence type="predicted"/>
<comment type="caution">
    <text evidence="2">The sequence shown here is derived from an EMBL/GenBank/DDBJ whole genome shotgun (WGS) entry which is preliminary data.</text>
</comment>
<dbReference type="InterPro" id="IPR048987">
    <property type="entry name" value="PIN-TPR-GreABC"/>
</dbReference>
<dbReference type="OrthoDB" id="7281435at2"/>
<dbReference type="InterPro" id="IPR019734">
    <property type="entry name" value="TPR_rpt"/>
</dbReference>
<feature type="domain" description="PIN" evidence="1">
    <location>
        <begin position="995"/>
        <end position="1135"/>
    </location>
</feature>
<dbReference type="RefSeq" id="WP_146990354.1">
    <property type="nucleotide sequence ID" value="NZ_VITY01000011.1"/>
</dbReference>
<name>A0A560LFP6_9BRAD</name>
<dbReference type="Gene3D" id="1.25.40.10">
    <property type="entry name" value="Tetratricopeptide repeat domain"/>
    <property type="match status" value="2"/>
</dbReference>
<dbReference type="InterPro" id="IPR011990">
    <property type="entry name" value="TPR-like_helical_dom_sf"/>
</dbReference>
<dbReference type="Pfam" id="PF20698">
    <property type="entry name" value="PIN-TPR-GreABC"/>
    <property type="match status" value="1"/>
</dbReference>
<organism evidence="2 3">
    <name type="scientific">Bradyrhizobium macuxiense</name>
    <dbReference type="NCBI Taxonomy" id="1755647"/>
    <lineage>
        <taxon>Bacteria</taxon>
        <taxon>Pseudomonadati</taxon>
        <taxon>Pseudomonadota</taxon>
        <taxon>Alphaproteobacteria</taxon>
        <taxon>Hyphomicrobiales</taxon>
        <taxon>Nitrobacteraceae</taxon>
        <taxon>Bradyrhizobium</taxon>
    </lineage>
</organism>
<evidence type="ECO:0000259" key="1">
    <source>
        <dbReference type="Pfam" id="PF20698"/>
    </source>
</evidence>
<reference evidence="2 3" key="1">
    <citation type="submission" date="2019-06" db="EMBL/GenBank/DDBJ databases">
        <title>Genomic Encyclopedia of Type Strains, Phase IV (KMG-V): Genome sequencing to study the core and pangenomes of soil and plant-associated prokaryotes.</title>
        <authorList>
            <person name="Whitman W."/>
        </authorList>
    </citation>
    <scope>NUCLEOTIDE SEQUENCE [LARGE SCALE GENOMIC DNA]</scope>
    <source>
        <strain evidence="2 3">BR 10355</strain>
    </source>
</reference>
<keyword evidence="3" id="KW-1185">Reference proteome</keyword>
<accession>A0A560LFP6</accession>
<dbReference type="Proteomes" id="UP000321304">
    <property type="component" value="Unassembled WGS sequence"/>
</dbReference>
<evidence type="ECO:0000313" key="2">
    <source>
        <dbReference type="EMBL" id="TWB93204.1"/>
    </source>
</evidence>
<evidence type="ECO:0000313" key="3">
    <source>
        <dbReference type="Proteomes" id="UP000321304"/>
    </source>
</evidence>
<gene>
    <name evidence="2" type="ORF">FBZ93_111243</name>
</gene>
<protein>
    <recommendedName>
        <fullName evidence="1">PIN domain-containing protein</fullName>
    </recommendedName>
</protein>
<dbReference type="SMART" id="SM00028">
    <property type="entry name" value="TPR"/>
    <property type="match status" value="3"/>
</dbReference>
<dbReference type="EMBL" id="VITY01000011">
    <property type="protein sequence ID" value="TWB93204.1"/>
    <property type="molecule type" value="Genomic_DNA"/>
</dbReference>
<sequence length="1315" mass="145630">MSLLAATQIPKPADEQAFERASIVLWRGLLRDPNVQRNGRRGQRQNGVDLFGVRNGDPGHVVGIQCKLKSDGHVLNADEVRGEVQKALTFRPDLREYFVTTTAPDDGTLHELARELSLEQKGKGRSILIYVWGWNTLEERISEDADARKQFDPDYGAFSERILERVDRVATLQQDVRATVQAGLSQLEARFARFETIHIVPGDATSGASALEAQLDAEINQYRDLANNGKPRTARSLLERLLARVAASASGRILFRIKANIGSCLLALGEDETAAALLAEAYDHAPAEPKAVANKAFSLLLQERWQETLLFGKAALDADPGNETVAGYLVQAARFDLAIEEPLDLVPAGLRESLPVVIGRVDTLRHRERTPAWREAARQVLAAFPQDRHARQFAADADLDEILRLETVQRTHRLTADQRERVVHAAGVLRGYWDEARTSEGAVRPEDAALCSNLIVAYQLLDDIPAALEIARQGLAAVPQDMEIAKRAALAAIEGHDDTLARGLLPRLPPGPDATILAFRYHAVHGEWEKVAEISRRPIEQIPDIERLLVATAGRLAALKIERPNDREEKIQAIADEVVGDARACIVVADFAQMEDFTAIADAAFHAAIIALGTDSHISARLMVAQHAAHRGEPDKVADLLDGHVAEDHDHDALRTLARAFVNDSPIRARAIRFFQRLPAEIRSREFYVHAESLLHYNRGALKDAEACLRKAIALSNDLTNYLTLFSTLRRLDRRTEVRPILENIDPLVLKGSPGQKMYFAQAMFAEGLCGPALDFAYATLQSARNDPDAALRYFGLMMLDPNGRHTPRPRVAGLDTWLRLEGAQGETTQFIIAEGPDRPADGLLSPTHPLAAAAIGLEVGDTFVIAAAFGDGTTWRVAEIKHKYLHALHDVMGNFQTRFPDAQGFYTLKMREGDVQPALDQVRKVAESNRKLADLYLLQHLPMAMVASRLGRDAIGFAEYIRSLDHEIATCTGTLQERDGARDAIARQRTSGAVLDTYAAWTAATMDAFDVLIAVFGRLVVPRSCIDELQRLRDRDSFAEFGPSMTIGWHDGQYVRQEHTAEDLGARQTFIAVQLKKIEANCAIVPVAAPDTPSELAVTLTDAFGVDVFDAAYVAAEGYVLLSEDIYFREMAAAAVTHGITSVWLQAVSAFAFESSLIDAQRYADFTTKLSWRRHGHVSVDAAILWNVLLADTSPDLANYRVTSAYIGTQNAELKSHLRVTLGFLDQIWLRERAPDLKELSATGILLEQLTRYRNSDWPFVLAVLKRTVTSDLRSYIDQWVVGHFLSSARLRDAERELANMRALHDLRGRPPRR</sequence>